<reference evidence="16" key="1">
    <citation type="submission" date="2009-07" db="EMBL/GenBank/DDBJ databases">
        <authorList>
            <person name="Weinstock G."/>
            <person name="Sodergren E."/>
            <person name="Clifton S."/>
            <person name="Fulton L."/>
            <person name="Fulton B."/>
            <person name="Courtney L."/>
            <person name="Fronick C."/>
            <person name="Harrison M."/>
            <person name="Strong C."/>
            <person name="Farmer C."/>
            <person name="Delahaunty K."/>
            <person name="Markovic C."/>
            <person name="Hall O."/>
            <person name="Minx P."/>
            <person name="Tomlinson C."/>
            <person name="Mitreva M."/>
            <person name="Nelson J."/>
            <person name="Hou S."/>
            <person name="Wollam A."/>
            <person name="Pepin K.H."/>
            <person name="Johnson M."/>
            <person name="Bhonagiri V."/>
            <person name="Nash W.E."/>
            <person name="Warren W."/>
            <person name="Chinwalla A."/>
            <person name="Mardis E.R."/>
            <person name="Wilson R.K."/>
        </authorList>
    </citation>
    <scope>NUCLEOTIDE SEQUENCE [LARGE SCALE GENOMIC DNA]</scope>
    <source>
        <strain evidence="16">DSM 14469</strain>
    </source>
</reference>
<evidence type="ECO:0000256" key="4">
    <source>
        <dbReference type="ARBA" id="ARBA00023015"/>
    </source>
</evidence>
<organism evidence="16 17">
    <name type="scientific">Marvinbryantia formatexigens DSM 14469</name>
    <dbReference type="NCBI Taxonomy" id="478749"/>
    <lineage>
        <taxon>Bacteria</taxon>
        <taxon>Bacillati</taxon>
        <taxon>Bacillota</taxon>
        <taxon>Clostridia</taxon>
        <taxon>Lachnospirales</taxon>
        <taxon>Lachnospiraceae</taxon>
        <taxon>Marvinbryantia</taxon>
    </lineage>
</organism>
<protein>
    <recommendedName>
        <fullName evidence="11">Heme response regulator HssR</fullName>
    </recommendedName>
    <alternativeName>
        <fullName evidence="2">Stage 0 sporulation protein A homolog</fullName>
    </alternativeName>
</protein>
<keyword evidence="6 13" id="KW-0238">DNA-binding</keyword>
<dbReference type="eggNOG" id="COG0745">
    <property type="taxonomic scope" value="Bacteria"/>
</dbReference>
<keyword evidence="3" id="KW-0963">Cytoplasm</keyword>
<keyword evidence="12" id="KW-0597">Phosphoprotein</keyword>
<evidence type="ECO:0000256" key="12">
    <source>
        <dbReference type="PROSITE-ProRule" id="PRU00169"/>
    </source>
</evidence>
<evidence type="ECO:0000256" key="5">
    <source>
        <dbReference type="ARBA" id="ARBA00023026"/>
    </source>
</evidence>
<dbReference type="Pfam" id="PF00072">
    <property type="entry name" value="Response_reg"/>
    <property type="match status" value="1"/>
</dbReference>
<dbReference type="InterPro" id="IPR001867">
    <property type="entry name" value="OmpR/PhoB-type_DNA-bd"/>
</dbReference>
<dbReference type="STRING" id="168384.SAMN05660368_04199"/>
<evidence type="ECO:0000256" key="7">
    <source>
        <dbReference type="ARBA" id="ARBA00023159"/>
    </source>
</evidence>
<dbReference type="InterPro" id="IPR001789">
    <property type="entry name" value="Sig_transdc_resp-reg_receiver"/>
</dbReference>
<dbReference type="InterPro" id="IPR039420">
    <property type="entry name" value="WalR-like"/>
</dbReference>
<dbReference type="SMART" id="SM00448">
    <property type="entry name" value="REC"/>
    <property type="match status" value="1"/>
</dbReference>
<dbReference type="Pfam" id="PF00486">
    <property type="entry name" value="Trans_reg_C"/>
    <property type="match status" value="1"/>
</dbReference>
<dbReference type="Gene3D" id="3.40.50.2300">
    <property type="match status" value="1"/>
</dbReference>
<accession>C6L9P2</accession>
<dbReference type="GO" id="GO:0005829">
    <property type="term" value="C:cytosol"/>
    <property type="evidence" value="ECO:0007669"/>
    <property type="project" value="TreeGrafter"/>
</dbReference>
<evidence type="ECO:0000256" key="13">
    <source>
        <dbReference type="PROSITE-ProRule" id="PRU01091"/>
    </source>
</evidence>
<keyword evidence="7" id="KW-0010">Activator</keyword>
<evidence type="ECO:0000256" key="9">
    <source>
        <dbReference type="ARBA" id="ARBA00024867"/>
    </source>
</evidence>
<evidence type="ECO:0000259" key="14">
    <source>
        <dbReference type="PROSITE" id="PS50110"/>
    </source>
</evidence>
<feature type="DNA-binding region" description="OmpR/PhoB-type" evidence="13">
    <location>
        <begin position="148"/>
        <end position="245"/>
    </location>
</feature>
<keyword evidence="8" id="KW-0804">Transcription</keyword>
<evidence type="ECO:0000259" key="15">
    <source>
        <dbReference type="PROSITE" id="PS51755"/>
    </source>
</evidence>
<evidence type="ECO:0000256" key="1">
    <source>
        <dbReference type="ARBA" id="ARBA00004496"/>
    </source>
</evidence>
<dbReference type="GO" id="GO:0032993">
    <property type="term" value="C:protein-DNA complex"/>
    <property type="evidence" value="ECO:0007669"/>
    <property type="project" value="TreeGrafter"/>
</dbReference>
<feature type="modified residue" description="4-aspartylphosphate" evidence="12">
    <location>
        <position position="75"/>
    </location>
</feature>
<dbReference type="Proteomes" id="UP000005561">
    <property type="component" value="Unassembled WGS sequence"/>
</dbReference>
<dbReference type="PROSITE" id="PS50110">
    <property type="entry name" value="RESPONSE_REGULATORY"/>
    <property type="match status" value="1"/>
</dbReference>
<keyword evidence="17" id="KW-1185">Reference proteome</keyword>
<dbReference type="CDD" id="cd00383">
    <property type="entry name" value="trans_reg_C"/>
    <property type="match status" value="1"/>
</dbReference>
<evidence type="ECO:0000256" key="11">
    <source>
        <dbReference type="ARBA" id="ARBA00039976"/>
    </source>
</evidence>
<feature type="domain" description="OmpR/PhoB-type" evidence="15">
    <location>
        <begin position="148"/>
        <end position="245"/>
    </location>
</feature>
<evidence type="ECO:0000256" key="10">
    <source>
        <dbReference type="ARBA" id="ARBA00037471"/>
    </source>
</evidence>
<comment type="subcellular location">
    <subcellularLocation>
        <location evidence="1">Cytoplasm</location>
    </subcellularLocation>
</comment>
<dbReference type="InterPro" id="IPR036388">
    <property type="entry name" value="WH-like_DNA-bd_sf"/>
</dbReference>
<dbReference type="PROSITE" id="PS51755">
    <property type="entry name" value="OMPR_PHOB"/>
    <property type="match status" value="1"/>
</dbReference>
<gene>
    <name evidence="16" type="ORF">BRYFOR_05332</name>
</gene>
<sequence length="246" mass="27820">MLLEVSVRQSKGKKNGQIQEGFGMIKILVVEDDEKLNQIVCTYLNDSGFHAKGCLNARNAYDEMYNNRYDLIISDIMMPEIDGFEFAGTVRQVSPTIPILFMSAKDDLPSKQKGFQLGIDDYMVKPIELAELLLRVRALLRRANIEMERKITVGNLLLDADGMSAEIDGEEISLTAREFNLIYKLLSYPKKIFSRAQLMDEFWGVESEASLRAVDVYVTKLRDKLSACDGFKIVTVRGLGYKAVLK</sequence>
<dbReference type="Gene3D" id="1.10.10.10">
    <property type="entry name" value="Winged helix-like DNA-binding domain superfamily/Winged helix DNA-binding domain"/>
    <property type="match status" value="1"/>
</dbReference>
<evidence type="ECO:0000256" key="8">
    <source>
        <dbReference type="ARBA" id="ARBA00023163"/>
    </source>
</evidence>
<dbReference type="GO" id="GO:0006355">
    <property type="term" value="P:regulation of DNA-templated transcription"/>
    <property type="evidence" value="ECO:0007669"/>
    <property type="project" value="InterPro"/>
</dbReference>
<dbReference type="PANTHER" id="PTHR48111">
    <property type="entry name" value="REGULATOR OF RPOS"/>
    <property type="match status" value="1"/>
</dbReference>
<name>C6L9P2_9FIRM</name>
<feature type="domain" description="Response regulatory" evidence="14">
    <location>
        <begin position="26"/>
        <end position="140"/>
    </location>
</feature>
<dbReference type="SMART" id="SM00862">
    <property type="entry name" value="Trans_reg_C"/>
    <property type="match status" value="1"/>
</dbReference>
<evidence type="ECO:0000313" key="17">
    <source>
        <dbReference type="Proteomes" id="UP000005561"/>
    </source>
</evidence>
<dbReference type="AlphaFoldDB" id="C6L9P2"/>
<dbReference type="PANTHER" id="PTHR48111:SF49">
    <property type="entry name" value="HEME RESPONSE REGULATOR HSSR"/>
    <property type="match status" value="1"/>
</dbReference>
<dbReference type="SUPFAM" id="SSF52172">
    <property type="entry name" value="CheY-like"/>
    <property type="match status" value="1"/>
</dbReference>
<dbReference type="GO" id="GO:0000976">
    <property type="term" value="F:transcription cis-regulatory region binding"/>
    <property type="evidence" value="ECO:0007669"/>
    <property type="project" value="TreeGrafter"/>
</dbReference>
<dbReference type="CDD" id="cd17574">
    <property type="entry name" value="REC_OmpR"/>
    <property type="match status" value="1"/>
</dbReference>
<evidence type="ECO:0000256" key="2">
    <source>
        <dbReference type="ARBA" id="ARBA00018672"/>
    </source>
</evidence>
<comment type="function">
    <text evidence="9">May play the central regulatory role in sporulation. It may be an element of the effector pathway responsible for the activation of sporulation genes in response to nutritional stress. Spo0A may act in concert with spo0H (a sigma factor) to control the expression of some genes that are critical to the sporulation process.</text>
</comment>
<evidence type="ECO:0000313" key="16">
    <source>
        <dbReference type="EMBL" id="EET62981.1"/>
    </source>
</evidence>
<dbReference type="EMBL" id="ACCL02000001">
    <property type="protein sequence ID" value="EET62981.1"/>
    <property type="molecule type" value="Genomic_DNA"/>
</dbReference>
<dbReference type="GO" id="GO:0000156">
    <property type="term" value="F:phosphorelay response regulator activity"/>
    <property type="evidence" value="ECO:0007669"/>
    <property type="project" value="TreeGrafter"/>
</dbReference>
<evidence type="ECO:0000256" key="3">
    <source>
        <dbReference type="ARBA" id="ARBA00022490"/>
    </source>
</evidence>
<keyword evidence="5" id="KW-0843">Virulence</keyword>
<keyword evidence="4" id="KW-0805">Transcription regulation</keyword>
<proteinExistence type="predicted"/>
<evidence type="ECO:0000256" key="6">
    <source>
        <dbReference type="ARBA" id="ARBA00023125"/>
    </source>
</evidence>
<dbReference type="InterPro" id="IPR011006">
    <property type="entry name" value="CheY-like_superfamily"/>
</dbReference>
<comment type="caution">
    <text evidence="16">The sequence shown here is derived from an EMBL/GenBank/DDBJ whole genome shotgun (WGS) entry which is preliminary data.</text>
</comment>
<comment type="function">
    <text evidence="10">Member of the two-component regulatory system HssS/HssR involved in intracellular heme homeostasis and tempering of staphylococcal virulence. Phosphorylated HssR binds to a direct repeat sequence within hrtAB promoter and activates the expression of hrtAB, an efflux pump, in response to extracellular heme, hemin, hemoglobin or blood.</text>
</comment>